<gene>
    <name evidence="1" type="ORF">B0T21DRAFT_448550</name>
</gene>
<keyword evidence="2" id="KW-1185">Reference proteome</keyword>
<reference evidence="1" key="1">
    <citation type="submission" date="2023-06" db="EMBL/GenBank/DDBJ databases">
        <title>Genome-scale phylogeny and comparative genomics of the fungal order Sordariales.</title>
        <authorList>
            <consortium name="Lawrence Berkeley National Laboratory"/>
            <person name="Hensen N."/>
            <person name="Bonometti L."/>
            <person name="Westerberg I."/>
            <person name="Brannstrom I.O."/>
            <person name="Guillou S."/>
            <person name="Cros-Aarteil S."/>
            <person name="Calhoun S."/>
            <person name="Haridas S."/>
            <person name="Kuo A."/>
            <person name="Mondo S."/>
            <person name="Pangilinan J."/>
            <person name="Riley R."/>
            <person name="Labutti K."/>
            <person name="Andreopoulos B."/>
            <person name="Lipzen A."/>
            <person name="Chen C."/>
            <person name="Yanf M."/>
            <person name="Daum C."/>
            <person name="Ng V."/>
            <person name="Clum A."/>
            <person name="Steindorff A."/>
            <person name="Ohm R."/>
            <person name="Martin F."/>
            <person name="Silar P."/>
            <person name="Natvig D."/>
            <person name="Lalanne C."/>
            <person name="Gautier V."/>
            <person name="Ament-Velasquez S.L."/>
            <person name="Kruys A."/>
            <person name="Hutchinson M.I."/>
            <person name="Powell A.J."/>
            <person name="Barry K."/>
            <person name="Miller A.N."/>
            <person name="Grigoriev I.V."/>
            <person name="Debuchy R."/>
            <person name="Gladieux P."/>
            <person name="Thoren M.H."/>
            <person name="Johannesson H."/>
        </authorList>
    </citation>
    <scope>NUCLEOTIDE SEQUENCE</scope>
    <source>
        <strain evidence="1">CBS 540.89</strain>
    </source>
</reference>
<sequence length="135" mass="15430">MFCVSRFIRCLLERYWRSIVPEIIEREFTPVELFFQALSSSDPPLIGSVEVSAWRSVSRAEAERIGWGDGDENAQMMGTVRKLGPEDVLKLLRERWRLGGRQSLVGWIMMKGPWSEDSTEVLSMTILSARYGSLS</sequence>
<organism evidence="1 2">
    <name type="scientific">Apiosordaria backusii</name>
    <dbReference type="NCBI Taxonomy" id="314023"/>
    <lineage>
        <taxon>Eukaryota</taxon>
        <taxon>Fungi</taxon>
        <taxon>Dikarya</taxon>
        <taxon>Ascomycota</taxon>
        <taxon>Pezizomycotina</taxon>
        <taxon>Sordariomycetes</taxon>
        <taxon>Sordariomycetidae</taxon>
        <taxon>Sordariales</taxon>
        <taxon>Lasiosphaeriaceae</taxon>
        <taxon>Apiosordaria</taxon>
    </lineage>
</organism>
<dbReference type="EMBL" id="JAUKTV010000003">
    <property type="protein sequence ID" value="KAK0741728.1"/>
    <property type="molecule type" value="Genomic_DNA"/>
</dbReference>
<proteinExistence type="predicted"/>
<dbReference type="AlphaFoldDB" id="A0AA40ELX1"/>
<comment type="caution">
    <text evidence="1">The sequence shown here is derived from an EMBL/GenBank/DDBJ whole genome shotgun (WGS) entry which is preliminary data.</text>
</comment>
<evidence type="ECO:0000313" key="2">
    <source>
        <dbReference type="Proteomes" id="UP001172159"/>
    </source>
</evidence>
<accession>A0AA40ELX1</accession>
<name>A0AA40ELX1_9PEZI</name>
<dbReference type="Proteomes" id="UP001172159">
    <property type="component" value="Unassembled WGS sequence"/>
</dbReference>
<evidence type="ECO:0000313" key="1">
    <source>
        <dbReference type="EMBL" id="KAK0741728.1"/>
    </source>
</evidence>
<protein>
    <submittedName>
        <fullName evidence="1">Uncharacterized protein</fullName>
    </submittedName>
</protein>